<dbReference type="GO" id="GO:0005524">
    <property type="term" value="F:ATP binding"/>
    <property type="evidence" value="ECO:0007669"/>
    <property type="project" value="UniProtKB-KW"/>
</dbReference>
<evidence type="ECO:0000256" key="14">
    <source>
        <dbReference type="RuleBase" id="RU003733"/>
    </source>
</evidence>
<dbReference type="PANTHER" id="PTHR10196">
    <property type="entry name" value="SUGAR KINASE"/>
    <property type="match status" value="1"/>
</dbReference>
<evidence type="ECO:0000259" key="16">
    <source>
        <dbReference type="Pfam" id="PF00370"/>
    </source>
</evidence>
<keyword evidence="19" id="KW-1185">Reference proteome</keyword>
<dbReference type="Pfam" id="PF02782">
    <property type="entry name" value="FGGY_C"/>
    <property type="match status" value="1"/>
</dbReference>
<evidence type="ECO:0000256" key="6">
    <source>
        <dbReference type="ARBA" id="ARBA00022679"/>
    </source>
</evidence>
<evidence type="ECO:0000256" key="9">
    <source>
        <dbReference type="ARBA" id="ARBA00022798"/>
    </source>
</evidence>
<protein>
    <recommendedName>
        <fullName evidence="13">Glycerol kinase 5</fullName>
        <ecNumber evidence="4">2.7.1.30</ecNumber>
    </recommendedName>
    <alternativeName>
        <fullName evidence="11">ATP:glycerol 3-phosphotransferase 5</fullName>
    </alternativeName>
</protein>
<evidence type="ECO:0000256" key="13">
    <source>
        <dbReference type="ARBA" id="ARBA00047192"/>
    </source>
</evidence>
<keyword evidence="10" id="KW-0067">ATP-binding</keyword>
<evidence type="ECO:0000256" key="12">
    <source>
        <dbReference type="ARBA" id="ARBA00045165"/>
    </source>
</evidence>
<dbReference type="PIRSF" id="PIRSF000538">
    <property type="entry name" value="GlpK"/>
    <property type="match status" value="1"/>
</dbReference>
<dbReference type="GO" id="GO:0006071">
    <property type="term" value="P:glycerol metabolic process"/>
    <property type="evidence" value="ECO:0007669"/>
    <property type="project" value="UniProtKB-KW"/>
</dbReference>
<keyword evidence="5" id="KW-0963">Cytoplasm</keyword>
<evidence type="ECO:0000259" key="17">
    <source>
        <dbReference type="Pfam" id="PF02782"/>
    </source>
</evidence>
<comment type="pathway">
    <text evidence="2">Polyol metabolism; glycerol degradation via glycerol kinase pathway; sn-glycerol 3-phosphate from glycerol: step 1/1.</text>
</comment>
<dbReference type="AlphaFoldDB" id="A0A8S1DDH4"/>
<feature type="region of interest" description="Disordered" evidence="15">
    <location>
        <begin position="1"/>
        <end position="22"/>
    </location>
</feature>
<name>A0A8S1DDH4_9INSE</name>
<dbReference type="GO" id="GO:0046167">
    <property type="term" value="P:glycerol-3-phosphate biosynthetic process"/>
    <property type="evidence" value="ECO:0007669"/>
    <property type="project" value="TreeGrafter"/>
</dbReference>
<dbReference type="InterPro" id="IPR018483">
    <property type="entry name" value="Carb_kinase_FGGY_CS"/>
</dbReference>
<dbReference type="CDD" id="cd07793">
    <property type="entry name" value="ASKHA_NBD_FGGY_GK5-like"/>
    <property type="match status" value="1"/>
</dbReference>
<dbReference type="Proteomes" id="UP000494165">
    <property type="component" value="Unassembled WGS sequence"/>
</dbReference>
<feature type="domain" description="Carbohydrate kinase FGGY N-terminal" evidence="16">
    <location>
        <begin position="36"/>
        <end position="297"/>
    </location>
</feature>
<proteinExistence type="inferred from homology"/>
<evidence type="ECO:0000256" key="8">
    <source>
        <dbReference type="ARBA" id="ARBA00022777"/>
    </source>
</evidence>
<sequence>MTQSQSVPSRPRHGQRMANQREQQAQLGQAAKRFVAALDVGTTTVRCHVLNQAAAVVGTAQREVTLLYPKPGRFEIDPEVLWSKVVAVVEEAVTNANLNMTDVTCMGISTQRCTFITWSKVTGTPFHNLITWQDIRAAQLVKSWDNSFAVKVLRGAARVVYWITRKRRFLAGSTLKLMNTQVTLRLLWVLQNVPGLKEAMRRDEVMFGTFDTYLIWRLSGGRSYCTDPSSAAATGLYDPFTMEWAGWARAIFRLPASIFPPVGESAGACLAVVAPEIWGATFPICSSVADQSAAMFGSCCFKEGDVKLTMGTGSFLNINTGKTPMGTTLGMYPLVGWKVGSELTYLAESASNDTGTIINWALSCDLIKEPGESSQLATSVPSSGGVYFVPAFSGLQAPINDALAAAGFLGISPSTQKAHLVRALLESVAFRGAQLVQLMHQEIPIPVKGIRIDGGVSRNDFIAQMLADLTGLRVERATTCDHSALGAAFLAGIAAGIWSGKEELLELRRVEREFVPHSDQHRVLAAEFEHWQCAVQRFLNWKKP</sequence>
<dbReference type="PANTHER" id="PTHR10196:SF68">
    <property type="entry name" value="GLYCEROL KINASE 5-RELATED"/>
    <property type="match status" value="1"/>
</dbReference>
<evidence type="ECO:0000256" key="4">
    <source>
        <dbReference type="ARBA" id="ARBA00012099"/>
    </source>
</evidence>
<dbReference type="FunFam" id="3.30.420.40:FF:000102">
    <property type="entry name" value="Putative glycerol kinase 5"/>
    <property type="match status" value="1"/>
</dbReference>
<evidence type="ECO:0000256" key="15">
    <source>
        <dbReference type="SAM" id="MobiDB-lite"/>
    </source>
</evidence>
<dbReference type="PROSITE" id="PS00445">
    <property type="entry name" value="FGGY_KINASES_2"/>
    <property type="match status" value="1"/>
</dbReference>
<evidence type="ECO:0000256" key="2">
    <source>
        <dbReference type="ARBA" id="ARBA00005190"/>
    </source>
</evidence>
<evidence type="ECO:0000256" key="3">
    <source>
        <dbReference type="ARBA" id="ARBA00009156"/>
    </source>
</evidence>
<comment type="function">
    <text evidence="12">Skin-specific kinase that plays a key role in glycerol metabolism, catalyzing its phosphorylation to produce sn-glycerol 3-phosphate. Involved in skin-specific regulation of sterol regulatory element-binding protein (SREBP) processing and lipid biosynthesis.</text>
</comment>
<evidence type="ECO:0000256" key="10">
    <source>
        <dbReference type="ARBA" id="ARBA00022840"/>
    </source>
</evidence>
<dbReference type="GO" id="GO:0006641">
    <property type="term" value="P:triglyceride metabolic process"/>
    <property type="evidence" value="ECO:0007669"/>
    <property type="project" value="TreeGrafter"/>
</dbReference>
<dbReference type="InterPro" id="IPR018485">
    <property type="entry name" value="FGGY_C"/>
</dbReference>
<dbReference type="InterPro" id="IPR018484">
    <property type="entry name" value="FGGY_N"/>
</dbReference>
<feature type="domain" description="Carbohydrate kinase FGGY C-terminal" evidence="17">
    <location>
        <begin position="307"/>
        <end position="495"/>
    </location>
</feature>
<evidence type="ECO:0000256" key="1">
    <source>
        <dbReference type="ARBA" id="ARBA00004496"/>
    </source>
</evidence>
<evidence type="ECO:0000313" key="18">
    <source>
        <dbReference type="EMBL" id="CAB3378540.1"/>
    </source>
</evidence>
<evidence type="ECO:0000256" key="11">
    <source>
        <dbReference type="ARBA" id="ARBA00033026"/>
    </source>
</evidence>
<dbReference type="Pfam" id="PF00370">
    <property type="entry name" value="FGGY_N"/>
    <property type="match status" value="1"/>
</dbReference>
<comment type="similarity">
    <text evidence="3 14">Belongs to the FGGY kinase family.</text>
</comment>
<organism evidence="18 19">
    <name type="scientific">Cloeon dipterum</name>
    <dbReference type="NCBI Taxonomy" id="197152"/>
    <lineage>
        <taxon>Eukaryota</taxon>
        <taxon>Metazoa</taxon>
        <taxon>Ecdysozoa</taxon>
        <taxon>Arthropoda</taxon>
        <taxon>Hexapoda</taxon>
        <taxon>Insecta</taxon>
        <taxon>Pterygota</taxon>
        <taxon>Palaeoptera</taxon>
        <taxon>Ephemeroptera</taxon>
        <taxon>Pisciforma</taxon>
        <taxon>Baetidae</taxon>
        <taxon>Cloeon</taxon>
    </lineage>
</organism>
<keyword evidence="6 14" id="KW-0808">Transferase</keyword>
<dbReference type="OrthoDB" id="6278781at2759"/>
<comment type="subcellular location">
    <subcellularLocation>
        <location evidence="1">Cytoplasm</location>
    </subcellularLocation>
</comment>
<gene>
    <name evidence="18" type="ORF">CLODIP_2_CD00745</name>
</gene>
<dbReference type="Gene3D" id="3.30.420.40">
    <property type="match status" value="2"/>
</dbReference>
<evidence type="ECO:0000256" key="7">
    <source>
        <dbReference type="ARBA" id="ARBA00022741"/>
    </source>
</evidence>
<dbReference type="SUPFAM" id="SSF53067">
    <property type="entry name" value="Actin-like ATPase domain"/>
    <property type="match status" value="2"/>
</dbReference>
<dbReference type="InterPro" id="IPR037444">
    <property type="entry name" value="GK5"/>
</dbReference>
<evidence type="ECO:0000256" key="5">
    <source>
        <dbReference type="ARBA" id="ARBA00022490"/>
    </source>
</evidence>
<dbReference type="InterPro" id="IPR000577">
    <property type="entry name" value="Carb_kinase_FGGY"/>
</dbReference>
<dbReference type="GO" id="GO:0004370">
    <property type="term" value="F:glycerol kinase activity"/>
    <property type="evidence" value="ECO:0007669"/>
    <property type="project" value="UniProtKB-EC"/>
</dbReference>
<comment type="caution">
    <text evidence="18">The sequence shown here is derived from an EMBL/GenBank/DDBJ whole genome shotgun (WGS) entry which is preliminary data.</text>
</comment>
<dbReference type="FunFam" id="3.30.420.40:FF:000104">
    <property type="entry name" value="putative glycerol kinase 5"/>
    <property type="match status" value="1"/>
</dbReference>
<keyword evidence="8 14" id="KW-0418">Kinase</keyword>
<evidence type="ECO:0000313" key="19">
    <source>
        <dbReference type="Proteomes" id="UP000494165"/>
    </source>
</evidence>
<dbReference type="GO" id="GO:0005739">
    <property type="term" value="C:mitochondrion"/>
    <property type="evidence" value="ECO:0007669"/>
    <property type="project" value="TreeGrafter"/>
</dbReference>
<keyword evidence="9" id="KW-0319">Glycerol metabolism</keyword>
<reference evidence="18 19" key="1">
    <citation type="submission" date="2020-04" db="EMBL/GenBank/DDBJ databases">
        <authorList>
            <person name="Alioto T."/>
            <person name="Alioto T."/>
            <person name="Gomez Garrido J."/>
        </authorList>
    </citation>
    <scope>NUCLEOTIDE SEQUENCE [LARGE SCALE GENOMIC DNA]</scope>
</reference>
<accession>A0A8S1DDH4</accession>
<dbReference type="EMBL" id="CADEPI010000166">
    <property type="protein sequence ID" value="CAB3378540.1"/>
    <property type="molecule type" value="Genomic_DNA"/>
</dbReference>
<dbReference type="EC" id="2.7.1.30" evidence="4"/>
<dbReference type="InterPro" id="IPR043129">
    <property type="entry name" value="ATPase_NBD"/>
</dbReference>
<keyword evidence="7" id="KW-0547">Nucleotide-binding</keyword>